<dbReference type="SUPFAM" id="SSF53474">
    <property type="entry name" value="alpha/beta-Hydrolases"/>
    <property type="match status" value="1"/>
</dbReference>
<keyword evidence="1" id="KW-0378">Hydrolase</keyword>
<dbReference type="GO" id="GO:0016790">
    <property type="term" value="F:thiolester hydrolase activity"/>
    <property type="evidence" value="ECO:0007669"/>
    <property type="project" value="TreeGrafter"/>
</dbReference>
<dbReference type="Proteomes" id="UP000504603">
    <property type="component" value="Unplaced"/>
</dbReference>
<evidence type="ECO:0000256" key="1">
    <source>
        <dbReference type="ARBA" id="ARBA00022801"/>
    </source>
</evidence>
<dbReference type="PANTHER" id="PTHR11247:SF8">
    <property type="entry name" value="PALMITOYL-PROTEIN THIOESTERASE 1"/>
    <property type="match status" value="1"/>
</dbReference>
<name>A0A6J1DXY8_MOMCH</name>
<dbReference type="OrthoDB" id="10263094at2759"/>
<protein>
    <submittedName>
        <fullName evidence="3">Palmitoyl-protein thioesterase 1-like</fullName>
    </submittedName>
</protein>
<dbReference type="KEGG" id="mcha:111024108"/>
<evidence type="ECO:0000313" key="2">
    <source>
        <dbReference type="Proteomes" id="UP000504603"/>
    </source>
</evidence>
<dbReference type="GeneID" id="111024108"/>
<gene>
    <name evidence="3" type="primary">LOC111024108</name>
</gene>
<organism evidence="2 3">
    <name type="scientific">Momordica charantia</name>
    <name type="common">Bitter gourd</name>
    <name type="synonym">Balsam pear</name>
    <dbReference type="NCBI Taxonomy" id="3673"/>
    <lineage>
        <taxon>Eukaryota</taxon>
        <taxon>Viridiplantae</taxon>
        <taxon>Streptophyta</taxon>
        <taxon>Embryophyta</taxon>
        <taxon>Tracheophyta</taxon>
        <taxon>Spermatophyta</taxon>
        <taxon>Magnoliopsida</taxon>
        <taxon>eudicotyledons</taxon>
        <taxon>Gunneridae</taxon>
        <taxon>Pentapetalae</taxon>
        <taxon>rosids</taxon>
        <taxon>fabids</taxon>
        <taxon>Cucurbitales</taxon>
        <taxon>Cucurbitaceae</taxon>
        <taxon>Momordiceae</taxon>
        <taxon>Momordica</taxon>
    </lineage>
</organism>
<dbReference type="InterPro" id="IPR029058">
    <property type="entry name" value="AB_hydrolase_fold"/>
</dbReference>
<sequence>MSLEVQWDIHHIPTFTYNSTNCGHGGAIENIKSSVFWFSNGMRMYLIDPDGTLIARGLIEFCDGAPPVSNFLSLARPHAGVAAIPYCEAVDFETPATYYKVPTEIDNYLKISKFLPKLNNERPEERNFTYNDHFSSLKQVGDAHDFVGFFPLLVPKETALFGYYKDGSK</sequence>
<evidence type="ECO:0000313" key="3">
    <source>
        <dbReference type="RefSeq" id="XP_022157401.1"/>
    </source>
</evidence>
<accession>A0A6J1DXY8</accession>
<reference evidence="3" key="1">
    <citation type="submission" date="2025-08" db="UniProtKB">
        <authorList>
            <consortium name="RefSeq"/>
        </authorList>
    </citation>
    <scope>IDENTIFICATION</scope>
    <source>
        <strain evidence="3">OHB3-1</strain>
    </source>
</reference>
<keyword evidence="2" id="KW-1185">Reference proteome</keyword>
<dbReference type="Pfam" id="PF02089">
    <property type="entry name" value="Palm_thioest"/>
    <property type="match status" value="1"/>
</dbReference>
<dbReference type="PANTHER" id="PTHR11247">
    <property type="entry name" value="PALMITOYL-PROTEIN THIOESTERASE/DOLICHYLDIPHOSPHATASE 1"/>
    <property type="match status" value="1"/>
</dbReference>
<dbReference type="RefSeq" id="XP_022157401.1">
    <property type="nucleotide sequence ID" value="XM_022301709.1"/>
</dbReference>
<dbReference type="AlphaFoldDB" id="A0A6J1DXY8"/>
<proteinExistence type="predicted"/>
<dbReference type="Gene3D" id="3.40.50.1820">
    <property type="entry name" value="alpha/beta hydrolase"/>
    <property type="match status" value="2"/>
</dbReference>